<dbReference type="PROSITE" id="PS00012">
    <property type="entry name" value="PHOSPHOPANTETHEINE"/>
    <property type="match status" value="2"/>
</dbReference>
<dbReference type="Gene3D" id="3.30.559.30">
    <property type="entry name" value="Nonribosomal peptide synthetase, condensation domain"/>
    <property type="match status" value="1"/>
</dbReference>
<evidence type="ECO:0000259" key="9">
    <source>
        <dbReference type="PROSITE" id="PS50075"/>
    </source>
</evidence>
<dbReference type="CDD" id="cd19535">
    <property type="entry name" value="Cyc_NRPS"/>
    <property type="match status" value="1"/>
</dbReference>
<evidence type="ECO:0000313" key="10">
    <source>
        <dbReference type="EMBL" id="BDM68924.1"/>
    </source>
</evidence>
<dbReference type="PROSITE" id="PS50075">
    <property type="entry name" value="CARRIER"/>
    <property type="match status" value="2"/>
</dbReference>
<dbReference type="SUPFAM" id="SSF47336">
    <property type="entry name" value="ACP-like"/>
    <property type="match status" value="2"/>
</dbReference>
<dbReference type="NCBIfam" id="TIGR01733">
    <property type="entry name" value="AA-adenyl-dom"/>
    <property type="match status" value="2"/>
</dbReference>
<gene>
    <name evidence="10" type="ORF">HEK616_24110</name>
</gene>
<keyword evidence="5" id="KW-0596">Phosphopantetheine</keyword>
<dbReference type="InterPro" id="IPR025110">
    <property type="entry name" value="AMP-bd_C"/>
</dbReference>
<feature type="domain" description="Carrier" evidence="9">
    <location>
        <begin position="2342"/>
        <end position="2419"/>
    </location>
</feature>
<evidence type="ECO:0000256" key="6">
    <source>
        <dbReference type="ARBA" id="ARBA00022553"/>
    </source>
</evidence>
<dbReference type="InterPro" id="IPR045851">
    <property type="entry name" value="AMP-bd_C_sf"/>
</dbReference>
<evidence type="ECO:0000256" key="5">
    <source>
        <dbReference type="ARBA" id="ARBA00022450"/>
    </source>
</evidence>
<dbReference type="InterPro" id="IPR036736">
    <property type="entry name" value="ACP-like_sf"/>
</dbReference>
<keyword evidence="7" id="KW-0436">Ligase</keyword>
<dbReference type="Gene3D" id="1.10.1200.10">
    <property type="entry name" value="ACP-like"/>
    <property type="match status" value="2"/>
</dbReference>
<dbReference type="InterPro" id="IPR010071">
    <property type="entry name" value="AA_adenyl_dom"/>
</dbReference>
<dbReference type="SUPFAM" id="SSF52777">
    <property type="entry name" value="CoA-dependent acyltransferases"/>
    <property type="match status" value="2"/>
</dbReference>
<dbReference type="PANTHER" id="PTHR45527">
    <property type="entry name" value="NONRIBOSOMAL PEPTIDE SYNTHETASE"/>
    <property type="match status" value="1"/>
</dbReference>
<dbReference type="PROSITE" id="PS00455">
    <property type="entry name" value="AMP_BINDING"/>
    <property type="match status" value="2"/>
</dbReference>
<evidence type="ECO:0000256" key="4">
    <source>
        <dbReference type="ARBA" id="ARBA00016743"/>
    </source>
</evidence>
<dbReference type="InterPro" id="IPR009081">
    <property type="entry name" value="PP-bd_ACP"/>
</dbReference>
<keyword evidence="6" id="KW-0597">Phosphoprotein</keyword>
<dbReference type="SUPFAM" id="SSF56801">
    <property type="entry name" value="Acetyl-CoA synthetase-like"/>
    <property type="match status" value="2"/>
</dbReference>
<keyword evidence="11" id="KW-1185">Reference proteome</keyword>
<name>A0ABN6QRW3_STRNI</name>
<dbReference type="Pfam" id="PF00668">
    <property type="entry name" value="Condensation"/>
    <property type="match status" value="1"/>
</dbReference>
<dbReference type="Proteomes" id="UP001059597">
    <property type="component" value="Chromosome"/>
</dbReference>
<dbReference type="Gene3D" id="3.30.300.30">
    <property type="match status" value="3"/>
</dbReference>
<dbReference type="SMART" id="SM00823">
    <property type="entry name" value="PKS_PP"/>
    <property type="match status" value="2"/>
</dbReference>
<dbReference type="InterPro" id="IPR020806">
    <property type="entry name" value="PKS_PP-bd"/>
</dbReference>
<proteinExistence type="inferred from homology"/>
<dbReference type="Gene3D" id="3.40.50.12780">
    <property type="entry name" value="N-terminal domain of ligase-like"/>
    <property type="match status" value="2"/>
</dbReference>
<dbReference type="PANTHER" id="PTHR45527:SF1">
    <property type="entry name" value="FATTY ACID SYNTHASE"/>
    <property type="match status" value="1"/>
</dbReference>
<evidence type="ECO:0000256" key="7">
    <source>
        <dbReference type="ARBA" id="ARBA00022598"/>
    </source>
</evidence>
<organism evidence="10 11">
    <name type="scientific">Streptomyces nigrescens</name>
    <dbReference type="NCBI Taxonomy" id="1920"/>
    <lineage>
        <taxon>Bacteria</taxon>
        <taxon>Bacillati</taxon>
        <taxon>Actinomycetota</taxon>
        <taxon>Actinomycetes</taxon>
        <taxon>Kitasatosporales</taxon>
        <taxon>Streptomycetaceae</taxon>
        <taxon>Streptomyces</taxon>
    </lineage>
</organism>
<dbReference type="InterPro" id="IPR001242">
    <property type="entry name" value="Condensation_dom"/>
</dbReference>
<dbReference type="InterPro" id="IPR042099">
    <property type="entry name" value="ANL_N_sf"/>
</dbReference>
<comment type="cofactor">
    <cofactor evidence="1">
        <name>pantetheine 4'-phosphate</name>
        <dbReference type="ChEBI" id="CHEBI:47942"/>
    </cofactor>
</comment>
<evidence type="ECO:0000256" key="8">
    <source>
        <dbReference type="ARBA" id="ARBA00033440"/>
    </source>
</evidence>
<feature type="domain" description="Carrier" evidence="9">
    <location>
        <begin position="916"/>
        <end position="993"/>
    </location>
</feature>
<dbReference type="InterPro" id="IPR000873">
    <property type="entry name" value="AMP-dep_synth/lig_dom"/>
</dbReference>
<dbReference type="RefSeq" id="WP_261952874.1">
    <property type="nucleotide sequence ID" value="NZ_AP026073.1"/>
</dbReference>
<evidence type="ECO:0000313" key="11">
    <source>
        <dbReference type="Proteomes" id="UP001059597"/>
    </source>
</evidence>
<dbReference type="Pfam" id="PF00501">
    <property type="entry name" value="AMP-binding"/>
    <property type="match status" value="2"/>
</dbReference>
<dbReference type="InterPro" id="IPR020845">
    <property type="entry name" value="AMP-binding_CS"/>
</dbReference>
<dbReference type="EMBL" id="AP026073">
    <property type="protein sequence ID" value="BDM68924.1"/>
    <property type="molecule type" value="Genomic_DNA"/>
</dbReference>
<dbReference type="InterPro" id="IPR006162">
    <property type="entry name" value="Ppantetheine_attach_site"/>
</dbReference>
<dbReference type="Gene3D" id="3.30.559.10">
    <property type="entry name" value="Chloramphenicol acetyltransferase-like domain"/>
    <property type="match status" value="1"/>
</dbReference>
<dbReference type="Pfam" id="PF00550">
    <property type="entry name" value="PP-binding"/>
    <property type="match status" value="2"/>
</dbReference>
<sequence length="2429" mass="265022">MKILHVLVGPELGALGPEIAEYLADAGHFVYLRAGDPVGSEEWRKHFTHNASVVDEDGLAGRRIDCVVGFSGALRGVEAPVLVPEIQALGKAPAVDCYLRTPRQEALVRSTAVLGAPSLSALRGALLDVCVDALIRLSREGAEQLEFVPRDQERPHDLAAYLEMAATAEELAAAARAAERHPERCDLAELLGAETGEGRPPMTTLRYEIPERHRAAFDATRLEWLALALQMLLNSRKAGLYGYELRTPQGCIRNYPEVERALRVDALDERVSAARPAVCANPFYDVDAVFGDSWNPRVEVCWDVSRGGDEDGERLPALLSLRADQDGWVLEVVAPAGLPFLAVLPEHLDGFFEVVDRFAEGDLPFGALLALPVELRARLDEERVRTDAPYRDDRPIHRLIEEQAARHPDAAAVVCGETTLSYREFNAAANRFARLLHARYRVAPGDLIALYLDRTENLLIAAVAALKLGCAYVPLDLNSPLRRTAGILADSSPALVVSDRAHAERLAGSSAGASVVAMDADDLLAVWAADADPSLSGEDLDTPVSADDLAYVIYTSGTTGRPKGVAVEHKSYLNIADDIGRCIDFRPGERMLAVTTIAFDISTLEIFMPLLHGGTVVLAGRADLLDVGKLIDLIEQGVAIVQATPSLWHLITQSLDGKRLPVRALCGGEALSPQLAAVLAASVDVCWNVYGPTETTVWSTRHLLTPDAPEPLIGRPVANTRAYVLDEELQPLPPGVAGELYIGGSGLARGYLGAPELTASRFLTPPPATSGDGPSVPEERIYRTGDLVRALPSGDLQFIGRNDFQIKLRGHRIELGEIESALQAHPAVEQSLVTVHEPAAAQGDEGRFLVGHYVAAEPVAQEELQQHLADRVPDYMVPAVLIHLESMPLNVNGKIDRSRLPDPSAYLTGGYLAPSGELETRLCEIWDEVLGVTAKGGRAVGVTDDFFGFGGNSILGIKLVNKINSVLGCDIRIRDLFREKTIRSLAPLVAGSLGDFAYRDFVLDGTDTAELHEPFPLTNVQQTYYLGRFNSFELSSVSTHVYSEFQYRHVDHARLEEAYNGLIRRHHALRTVITDGQQRFLAEDEVPRYRIAYHELPDQDALERLRGTYSHKLYDPEEYPLFDVVLSRLDGIYRLHISFDALIIDMGSFDILFDEWAQLYADPQRCLPDLGISYRDYVLQYERVRDSPLMRASQEYWEAKADDYHLDLRLPLRARPSDVAAPVFRRKSKVIPAEVWDALSAQCVRHGISPTALVVELFSRVLGQWSGQDRLCMNLTLFNRLPLHPDINGVIGDFTVLELFDYRIDRELGIADKLRRTHGELLQDVDHNLFDGVDFQRLLKTRHSIPVSKIVAPVVLTSTLGAKGNASMFELPLDDGYLGIDHAISQTPQVWLDNKAYETDEGFVAEWDYVEQLFDPAVIDAMHDGYCRLIEQLAALDWETGRFPSLPVPAEDLALIEAANAAHQPTSEHTLFSLYESRLDEAGRRQSTAVVDAATGRTYTYDRLHDDSTRLAGALPAPGTLPGRPETLGVLAEKGYLQVVTTLAVMKAGSAYVPMNVEWPGARIGEVLESAGTRTLLVSRGQWERADVRALESVCRLLVIEDLLEREPVAEPALPAVAADDVAYVIFTSGSTGRPKGVTISHRGAVNTLLAVNERFGVSASDRVLALSELSFDLSVWDLFGTLAAGGTVVFPAQAETKNPAHWVELVEQHGVSVWNSVPQLAGLLVDQGGRLDSLRAFLLSGDWIPTGLPDRIRAVAPDAVVMSLGGATEGSIWSIWYEIGQVDPGWSSIPYGVAMPNQRMYVLDAEGEHCPVGVIGEIHIGGAGVALGYWRDEERTAERYVEHPRLGRLYRTGDLGRWSDAGHIAFIGRNDFQVKLNGYRVELEEIAAKMTRLPGVDRAVARIQSGEEHDRLVGYLVPAGDHRPLTGDGDPDLDKEAFLLGAPGVLATAEPRVPAAGRPDPAAYVRAKSYRHFLDAAVDPALPQNRYAEVLASATARPTRGRARLGPGDWAELLSVLTAVELPDRALPKYRYPSAGSSYAVRTFLQWAGEGEHLYHHPLTGELCAHRLDDLKVRSGEGADELQLVLHRPAITPLYGDRSDRLARLEAGHMLALLTEALDARGIPYRVVPEGRRLDDEHSLLCRIVLSGDGTGTDGDHDSGSGGGFRPMPLQLSCFVREMDGAGYAEAGGGRRYDPDLLPVFDRVSDVYAILRRARCLLALESGPTDGDLATGLSAGFLFQRLSERLRADGLGTCPLGLRITDGGVYTMAVGAVDEAAFTAPDSPAEPLTLTAAVTEELARALPDYMLPGGYAVLDALPLSANGKLAADRLPPVEFAGVHVEPSTDRERALAAVWAEILGRPAAALSANDSFFSVGGNSLAAMKLVRLLQRDLGIELRLRDLYQNDTIIKLAEHVGAAEVVADREEGEL</sequence>
<accession>A0ABN6QRW3</accession>
<reference evidence="10" key="1">
    <citation type="submission" date="2022-06" db="EMBL/GenBank/DDBJ databases">
        <title>Complete genome sequence of Streptomyces nigrescens HEK616.</title>
        <authorList>
            <person name="Asamizu S."/>
            <person name="Onaka H."/>
        </authorList>
    </citation>
    <scope>NUCLEOTIDE SEQUENCE</scope>
    <source>
        <strain evidence="10">HEK616</strain>
    </source>
</reference>
<evidence type="ECO:0000256" key="1">
    <source>
        <dbReference type="ARBA" id="ARBA00001957"/>
    </source>
</evidence>
<comment type="similarity">
    <text evidence="3">Belongs to the ATP-dependent AMP-binding enzyme family. MbtB subfamily.</text>
</comment>
<evidence type="ECO:0000256" key="2">
    <source>
        <dbReference type="ARBA" id="ARBA00005102"/>
    </source>
</evidence>
<dbReference type="Pfam" id="PF13193">
    <property type="entry name" value="AMP-binding_C"/>
    <property type="match status" value="1"/>
</dbReference>
<comment type="pathway">
    <text evidence="2">Siderophore biosynthesis; mycobactin biosynthesis.</text>
</comment>
<evidence type="ECO:0000256" key="3">
    <source>
        <dbReference type="ARBA" id="ARBA00007380"/>
    </source>
</evidence>
<protein>
    <recommendedName>
        <fullName evidence="4">Phenyloxazoline synthase MbtB</fullName>
    </recommendedName>
    <alternativeName>
        <fullName evidence="8">Mycobactin synthetase protein B</fullName>
    </alternativeName>
</protein>
<dbReference type="InterPro" id="IPR057737">
    <property type="entry name" value="Condensation_MtbB-like"/>
</dbReference>
<dbReference type="NCBIfam" id="NF003417">
    <property type="entry name" value="PRK04813.1"/>
    <property type="match status" value="3"/>
</dbReference>
<dbReference type="InterPro" id="IPR023213">
    <property type="entry name" value="CAT-like_dom_sf"/>
</dbReference>